<keyword evidence="3" id="KW-1133">Transmembrane helix</keyword>
<comment type="subcellular location">
    <subcellularLocation>
        <location evidence="1">Membrane</location>
        <topology evidence="1">Single-pass membrane protein</topology>
    </subcellularLocation>
</comment>
<dbReference type="GO" id="GO:0005886">
    <property type="term" value="C:plasma membrane"/>
    <property type="evidence" value="ECO:0007669"/>
    <property type="project" value="InterPro"/>
</dbReference>
<gene>
    <name evidence="6" type="ORF">DI623_13530</name>
</gene>
<evidence type="ECO:0000256" key="3">
    <source>
        <dbReference type="ARBA" id="ARBA00022989"/>
    </source>
</evidence>
<evidence type="ECO:0000259" key="5">
    <source>
        <dbReference type="Pfam" id="PF04357"/>
    </source>
</evidence>
<dbReference type="GO" id="GO:0009306">
    <property type="term" value="P:protein secretion"/>
    <property type="evidence" value="ECO:0007669"/>
    <property type="project" value="InterPro"/>
</dbReference>
<keyword evidence="2" id="KW-0812">Transmembrane</keyword>
<proteinExistence type="predicted"/>
<accession>A0A2W5A3W8</accession>
<evidence type="ECO:0000256" key="2">
    <source>
        <dbReference type="ARBA" id="ARBA00022692"/>
    </source>
</evidence>
<evidence type="ECO:0000256" key="4">
    <source>
        <dbReference type="ARBA" id="ARBA00023136"/>
    </source>
</evidence>
<dbReference type="GO" id="GO:0097347">
    <property type="term" value="C:TAM protein secretion complex"/>
    <property type="evidence" value="ECO:0007669"/>
    <property type="project" value="TreeGrafter"/>
</dbReference>
<dbReference type="InterPro" id="IPR007452">
    <property type="entry name" value="TamB_C"/>
</dbReference>
<organism evidence="6 7">
    <name type="scientific">Sphingomonas sanxanigenens</name>
    <dbReference type="NCBI Taxonomy" id="397260"/>
    <lineage>
        <taxon>Bacteria</taxon>
        <taxon>Pseudomonadati</taxon>
        <taxon>Pseudomonadota</taxon>
        <taxon>Alphaproteobacteria</taxon>
        <taxon>Sphingomonadales</taxon>
        <taxon>Sphingomonadaceae</taxon>
        <taxon>Sphingomonas</taxon>
    </lineage>
</organism>
<reference evidence="6 7" key="1">
    <citation type="submission" date="2017-08" db="EMBL/GenBank/DDBJ databases">
        <title>Infants hospitalized years apart are colonized by the same room-sourced microbial strains.</title>
        <authorList>
            <person name="Brooks B."/>
            <person name="Olm M.R."/>
            <person name="Firek B.A."/>
            <person name="Baker R."/>
            <person name="Thomas B.C."/>
            <person name="Morowitz M.J."/>
            <person name="Banfield J.F."/>
        </authorList>
    </citation>
    <scope>NUCLEOTIDE SEQUENCE [LARGE SCALE GENOMIC DNA]</scope>
    <source>
        <strain evidence="6">S2_018_000_R2_101</strain>
    </source>
</reference>
<comment type="caution">
    <text evidence="6">The sequence shown here is derived from an EMBL/GenBank/DDBJ whole genome shotgun (WGS) entry which is preliminary data.</text>
</comment>
<feature type="domain" description="Translocation and assembly module TamB C-terminal" evidence="5">
    <location>
        <begin position="1036"/>
        <end position="1375"/>
    </location>
</feature>
<keyword evidence="4" id="KW-0472">Membrane</keyword>
<sequence length="1376" mass="144014">MPSPRPRRGWLKWLVVLAALPVLLIVGALWGIDTGAGHRFIADRISRVETATGLRFHVGRIDGSIYSRARLRDVRVYDIKGLLFEAPEVSLDWRPLAWLANRLDINSVTAPAATLHKKPETRPGKPGPMLPGFDIRIGDLRIDRLRIDAKVAGSARMATLKGSADIHRGRAMIRLAADAGATDHALIDLDAEPDGDRFDMTADVRSGAGGVIGALLGARQPLALAVAGDGKWHGWKGGGRLIVGGRPVANLGLSVHDGLYALQGKLYPAVLMQGMVGRLTAGGVVVKGAARLADRRLDTDLRLATPELAVGAKGVVDLAHSAFDDMRISLDLLKPRALFTNMTGRDVRGRIILDGPFATAGFQYLLASPHIAFDQTGFDLVQISGRGRLSPAPVIVPIQIRAARVTGAGDIAGGILANMIVDGQLRVTGKAISADALRLRSNKLNSLISLYVDLATGRYDVGLQAQLMRYLIPGLGIVDVRSNLKILPGANGKGARIVGAGQAWVRRFDNEFLKGLAGGLPRLETRLERTPDGIIHFAGLKIAAPDIMLAGNGYRRLDGSFHFEGQGRQAQYGALKLMLDGQIDKPTVDLFLPRPLDALGLTDVRAHLDPNAEGFVYHAEGGSTLGAFTAAGAILMSPGQPTRIQVSPIEVSGMRAQGELTSMPGGFEGSLALSGAGMAGSLRFDPVGDIQRIVVDINGRRVRLAGPPPIAAGRLSVNATLMLDPAGLGVDARVRAIGLRRGSLALSSLTADMSMKGGSGTVNAALVGQRGRAFDVKLAAQVAPDRISLTGGGTVDQKSIRLNSAAVLTHEGAAWRLSPTSLSYAGGAATVSGRYGDGENSAQAAVQKLPLAVLDLAWPNLGLAGVASGKLSYNAPVGGLPSGQADIVIRGLSRSGLVLSSTPIDVGVKVALSGGSAVARAVAASGGKTIGRAQARIAPLGEGSLVDRLSHAPLFAQLRYNGPADTLWRLAGTELFDLSGPLAIGADVTGTLADPEIRGSLRSDGARLQSAVSGTVLKGMKMGGRFDGSRLVIDNFAARAGDGGVTGRGTFEFSSDKGVGIDLALQADNAELINRDDIGATVSGPITIRSEGNGGVIGGDVQLSRSRYKLGMAQAAAAVPHLSVIEINQRGDDDDEAPAAPWRLALKANARNRMMVTGLGLDSEWRATLDVSGTLDAPVIVGQATLLRGNYDFAGRSFDLDRGTIRFTGGTPIDPTLDIQASATMDSLSATIRVSGTGLHPEISFTSTPALPEDELLSRLLFGTSITNLSAPEALQLAAAVAGLQSGGGLDPINKVRSAIGLDRLRIIQADPTQNQGTSVAAGKYVTRKIYVEVITDGQGYSATRVEFQFTRWLSLLATISTMGRSSANVRVSKDY</sequence>
<dbReference type="EMBL" id="QFNN01000105">
    <property type="protein sequence ID" value="PZO88017.1"/>
    <property type="molecule type" value="Genomic_DNA"/>
</dbReference>
<dbReference type="PANTHER" id="PTHR36985:SF1">
    <property type="entry name" value="TRANSLOCATION AND ASSEMBLY MODULE SUBUNIT TAMB"/>
    <property type="match status" value="1"/>
</dbReference>
<protein>
    <recommendedName>
        <fullName evidence="5">Translocation and assembly module TamB C-terminal domain-containing protein</fullName>
    </recommendedName>
</protein>
<evidence type="ECO:0000313" key="7">
    <source>
        <dbReference type="Proteomes" id="UP000249066"/>
    </source>
</evidence>
<dbReference type="Pfam" id="PF04357">
    <property type="entry name" value="TamB"/>
    <property type="match status" value="1"/>
</dbReference>
<name>A0A2W5A3W8_9SPHN</name>
<dbReference type="Proteomes" id="UP000249066">
    <property type="component" value="Unassembled WGS sequence"/>
</dbReference>
<dbReference type="PANTHER" id="PTHR36985">
    <property type="entry name" value="TRANSLOCATION AND ASSEMBLY MODULE SUBUNIT TAMB"/>
    <property type="match status" value="1"/>
</dbReference>
<evidence type="ECO:0000313" key="6">
    <source>
        <dbReference type="EMBL" id="PZO88017.1"/>
    </source>
</evidence>
<evidence type="ECO:0000256" key="1">
    <source>
        <dbReference type="ARBA" id="ARBA00004167"/>
    </source>
</evidence>